<dbReference type="AlphaFoldDB" id="A0A0S7WIW4"/>
<evidence type="ECO:0000256" key="2">
    <source>
        <dbReference type="ARBA" id="ARBA00022692"/>
    </source>
</evidence>
<keyword evidence="4" id="KW-0472">Membrane</keyword>
<keyword evidence="3" id="KW-1133">Transmembrane helix</keyword>
<name>A0A0S7WIW4_UNCT6</name>
<feature type="domain" description="Translocation and assembly module TamB C-terminal" evidence="5">
    <location>
        <begin position="446"/>
        <end position="788"/>
    </location>
</feature>
<dbReference type="PANTHER" id="PTHR36985:SF1">
    <property type="entry name" value="TRANSLOCATION AND ASSEMBLY MODULE SUBUNIT TAMB"/>
    <property type="match status" value="1"/>
</dbReference>
<dbReference type="InterPro" id="IPR007452">
    <property type="entry name" value="TamB_C"/>
</dbReference>
<accession>A0A0S7WIW4</accession>
<evidence type="ECO:0000259" key="5">
    <source>
        <dbReference type="Pfam" id="PF04357"/>
    </source>
</evidence>
<evidence type="ECO:0000313" key="6">
    <source>
        <dbReference type="EMBL" id="KPJ50094.1"/>
    </source>
</evidence>
<evidence type="ECO:0000256" key="4">
    <source>
        <dbReference type="ARBA" id="ARBA00023136"/>
    </source>
</evidence>
<dbReference type="Pfam" id="PF04357">
    <property type="entry name" value="TamB"/>
    <property type="match status" value="1"/>
</dbReference>
<comment type="subcellular location">
    <subcellularLocation>
        <location evidence="1">Membrane</location>
        <topology evidence="1">Single-pass membrane protein</topology>
    </subcellularLocation>
</comment>
<dbReference type="Proteomes" id="UP000051124">
    <property type="component" value="Unassembled WGS sequence"/>
</dbReference>
<reference evidence="6 7" key="1">
    <citation type="journal article" date="2015" name="Microbiome">
        <title>Genomic resolution of linkages in carbon, nitrogen, and sulfur cycling among widespread estuary sediment bacteria.</title>
        <authorList>
            <person name="Baker B.J."/>
            <person name="Lazar C.S."/>
            <person name="Teske A.P."/>
            <person name="Dick G.J."/>
        </authorList>
    </citation>
    <scope>NUCLEOTIDE SEQUENCE [LARGE SCALE GENOMIC DNA]</scope>
    <source>
        <strain evidence="6">DG_26</strain>
    </source>
</reference>
<dbReference type="GO" id="GO:0097347">
    <property type="term" value="C:TAM protein secretion complex"/>
    <property type="evidence" value="ECO:0007669"/>
    <property type="project" value="TreeGrafter"/>
</dbReference>
<sequence length="788" mass="87565">MHFASLVPSLVGNIDVELMESAIREVKVDALRAALTVSPGVLSIDTLEFRSGNALTRANGRIFSTAVDLQVTTQGIDLSQFSHIVGVKGLSGQLFADLLIQGDPRNPFIIGNFWTKQVSLPHAEVEYMNGHVSYQYRKDNPMIDLQLLITEASVFDGTLSRFNLTVNGEGSLFLYSTDFTFGLSTVELRGALHTGGGETRLVNQHLLVSSNGQAITTDGDLVLTLSPRIELEQTTLLLCGGRVQLACSYQPPDSIQLILNAEEIDMQHLAELTAMKEVLRGYLDLHLNLSGSLSQPIFTLETTIDDFNFEYIGFETIKAQANYERGTLNLTALDLRGKRGAYSIQGILPVHISLQEQGFTEDQLALNAEIHGLEPWAFHSVQEYVELKECDLVGSLRLFGTATEPKLSGTLTLRNGQFYSRFLKAFITDLQADVIFQDEQIRITSLSAKTESGHITSQGVIDLQKLTPERIDLAVRLVKLPVRGIKDVDARIASNLKVHGAMDEPSVDGTVTIEELTITTPFQQKAGPGLERTPLKIQANVAVDANRAIWVRNRNADIQLDGELNVKVKGGFLVLSGELYTVRGWVRYYDREFEIVKGRFKFTDIPEINPELDILAETEIAYTAVENDQRISKRDIIRLEITGPMRTPEIALTSESGELSELDVFSLLTLNMAWSDIGSEERMTILREQAAGRVLDLAASQLTGEIRKAVGLDAFRIRVRPVGEEAGAKLTVGKYISRDLYVSYTSELFATAKDQFRVEYFVGRRGSILTERNEEGRYFIGLNYKVRF</sequence>
<proteinExistence type="predicted"/>
<dbReference type="PANTHER" id="PTHR36985">
    <property type="entry name" value="TRANSLOCATION AND ASSEMBLY MODULE SUBUNIT TAMB"/>
    <property type="match status" value="1"/>
</dbReference>
<evidence type="ECO:0000256" key="3">
    <source>
        <dbReference type="ARBA" id="ARBA00022989"/>
    </source>
</evidence>
<dbReference type="GO" id="GO:0009306">
    <property type="term" value="P:protein secretion"/>
    <property type="evidence" value="ECO:0007669"/>
    <property type="project" value="InterPro"/>
</dbReference>
<organism evidence="6 7">
    <name type="scientific">candidate division TA06 bacterium DG_26</name>
    <dbReference type="NCBI Taxonomy" id="1703771"/>
    <lineage>
        <taxon>Bacteria</taxon>
        <taxon>Bacteria division TA06</taxon>
    </lineage>
</organism>
<evidence type="ECO:0000313" key="7">
    <source>
        <dbReference type="Proteomes" id="UP000051124"/>
    </source>
</evidence>
<keyword evidence="2" id="KW-0812">Transmembrane</keyword>
<comment type="caution">
    <text evidence="6">The sequence shown here is derived from an EMBL/GenBank/DDBJ whole genome shotgun (WGS) entry which is preliminary data.</text>
</comment>
<evidence type="ECO:0000256" key="1">
    <source>
        <dbReference type="ARBA" id="ARBA00004167"/>
    </source>
</evidence>
<dbReference type="EMBL" id="LIZT01000031">
    <property type="protein sequence ID" value="KPJ50094.1"/>
    <property type="molecule type" value="Genomic_DNA"/>
</dbReference>
<dbReference type="GO" id="GO:0005886">
    <property type="term" value="C:plasma membrane"/>
    <property type="evidence" value="ECO:0007669"/>
    <property type="project" value="InterPro"/>
</dbReference>
<gene>
    <name evidence="6" type="ORF">AMJ40_03930</name>
</gene>
<protein>
    <recommendedName>
        <fullName evidence="5">Translocation and assembly module TamB C-terminal domain-containing protein</fullName>
    </recommendedName>
</protein>